<reference evidence="2" key="1">
    <citation type="submission" date="2023-04" db="EMBL/GenBank/DDBJ databases">
        <title>Sphingomonas sp. MAHUQ-71 isolated from rice field.</title>
        <authorList>
            <person name="Huq M.A."/>
        </authorList>
    </citation>
    <scope>NUCLEOTIDE SEQUENCE</scope>
    <source>
        <strain evidence="2">MAHUQ-71</strain>
    </source>
</reference>
<keyword evidence="1" id="KW-1133">Transmembrane helix</keyword>
<organism evidence="2 3">
    <name type="scientific">Sphingomonas oryzagri</name>
    <dbReference type="NCBI Taxonomy" id="3042314"/>
    <lineage>
        <taxon>Bacteria</taxon>
        <taxon>Pseudomonadati</taxon>
        <taxon>Pseudomonadota</taxon>
        <taxon>Alphaproteobacteria</taxon>
        <taxon>Sphingomonadales</taxon>
        <taxon>Sphingomonadaceae</taxon>
        <taxon>Sphingomonas</taxon>
    </lineage>
</organism>
<accession>A0ABT6N0Z5</accession>
<name>A0ABT6N0Z5_9SPHN</name>
<dbReference type="RefSeq" id="WP_281044176.1">
    <property type="nucleotide sequence ID" value="NZ_JARYGZ010000001.1"/>
</dbReference>
<gene>
    <name evidence="2" type="ORF">QGN17_09190</name>
</gene>
<proteinExistence type="predicted"/>
<evidence type="ECO:0000256" key="1">
    <source>
        <dbReference type="SAM" id="Phobius"/>
    </source>
</evidence>
<feature type="transmembrane region" description="Helical" evidence="1">
    <location>
        <begin position="53"/>
        <end position="71"/>
    </location>
</feature>
<keyword evidence="3" id="KW-1185">Reference proteome</keyword>
<dbReference type="Pfam" id="PF03203">
    <property type="entry name" value="MerC"/>
    <property type="match status" value="1"/>
</dbReference>
<feature type="transmembrane region" description="Helical" evidence="1">
    <location>
        <begin position="20"/>
        <end position="47"/>
    </location>
</feature>
<dbReference type="InterPro" id="IPR004891">
    <property type="entry name" value="Mercury-R_MerC"/>
</dbReference>
<feature type="transmembrane region" description="Helical" evidence="1">
    <location>
        <begin position="83"/>
        <end position="100"/>
    </location>
</feature>
<protein>
    <submittedName>
        <fullName evidence="2">MerC domain-containing protein</fullName>
    </submittedName>
</protein>
<dbReference type="EMBL" id="JARYGZ010000001">
    <property type="protein sequence ID" value="MDH7638902.1"/>
    <property type="molecule type" value="Genomic_DNA"/>
</dbReference>
<evidence type="ECO:0000313" key="3">
    <source>
        <dbReference type="Proteomes" id="UP001160625"/>
    </source>
</evidence>
<sequence length="135" mass="13920">MATLPPESPRERTNDRLDRIAIGLSSLCLIHCVATVLLAATLASAGAALANPAWHEIGFALAIAIGAIALGRGYAAHRDGRPLLIGIAGLALMAIGLIRAEGLPEILSTMAGVALLAVAHRLNARRHLAGSHHHA</sequence>
<keyword evidence="1" id="KW-0812">Transmembrane</keyword>
<dbReference type="Proteomes" id="UP001160625">
    <property type="component" value="Unassembled WGS sequence"/>
</dbReference>
<keyword evidence="1" id="KW-0472">Membrane</keyword>
<comment type="caution">
    <text evidence="2">The sequence shown here is derived from an EMBL/GenBank/DDBJ whole genome shotgun (WGS) entry which is preliminary data.</text>
</comment>
<evidence type="ECO:0000313" key="2">
    <source>
        <dbReference type="EMBL" id="MDH7638902.1"/>
    </source>
</evidence>